<gene>
    <name evidence="3" type="ORF">HUK38_10665</name>
</gene>
<protein>
    <submittedName>
        <fullName evidence="3">Uncharacterized protein</fullName>
    </submittedName>
</protein>
<sequence length="234" mass="26757">MYSLATIPYTEVELDWGCELPGDKVVRSRQLRGALANAFRADDLFHQHDPVTGKSLYRYPRVQYRWWNGHGVMVGWHQAAPRLLNLPWLDLALRIGNDEVTIADAVLTSQAVTFGVSDSLMSYRLLTPALLFNPRNYQQYQRMNKQQQMAERERLLIAALLIAMRGLEVTFSERLYAVFAQFYTQTIEYKQERFLGIGGVVRTNAVLPNGFAFGHGVSHGFGELITMENRDKRA</sequence>
<dbReference type="RefSeq" id="WP_182584314.1">
    <property type="nucleotide sequence ID" value="NZ_JABVCQ010000023.1"/>
</dbReference>
<keyword evidence="4" id="KW-1185">Reference proteome</keyword>
<dbReference type="InterPro" id="IPR041528">
    <property type="entry name" value="Cas6b_N"/>
</dbReference>
<name>A0A839HII7_9GAMM</name>
<dbReference type="InterPro" id="IPR020209">
    <property type="entry name" value="Cas6b_C"/>
</dbReference>
<dbReference type="EMBL" id="JABVCQ010000023">
    <property type="protein sequence ID" value="MBB1126687.1"/>
    <property type="molecule type" value="Genomic_DNA"/>
</dbReference>
<dbReference type="Proteomes" id="UP000548632">
    <property type="component" value="Unassembled WGS sequence"/>
</dbReference>
<comment type="caution">
    <text evidence="3">The sequence shown here is derived from an EMBL/GenBank/DDBJ whole genome shotgun (WGS) entry which is preliminary data.</text>
</comment>
<accession>A0A839HII7</accession>
<evidence type="ECO:0000259" key="1">
    <source>
        <dbReference type="Pfam" id="PF17262"/>
    </source>
</evidence>
<organism evidence="3 4">
    <name type="scientific">Thiospirillum jenense</name>
    <dbReference type="NCBI Taxonomy" id="1653858"/>
    <lineage>
        <taxon>Bacteria</taxon>
        <taxon>Pseudomonadati</taxon>
        <taxon>Pseudomonadota</taxon>
        <taxon>Gammaproteobacteria</taxon>
        <taxon>Chromatiales</taxon>
        <taxon>Chromatiaceae</taxon>
        <taxon>Thiospirillum</taxon>
    </lineage>
</organism>
<reference evidence="3 4" key="1">
    <citation type="journal article" date="2020" name="Arch. Microbiol.">
        <title>The genome sequence of the giant phototrophic gammaproteobacterium Thiospirillum jenense gives insight into its physiological properties and phylogenetic relationships.</title>
        <authorList>
            <person name="Imhoff J.F."/>
            <person name="Meyer T.E."/>
            <person name="Kyndt J.A."/>
        </authorList>
    </citation>
    <scope>NUCLEOTIDE SEQUENCE [LARGE SCALE GENOMIC DNA]</scope>
    <source>
        <strain evidence="3 4">DSM 216</strain>
    </source>
</reference>
<dbReference type="AlphaFoldDB" id="A0A839HII7"/>
<evidence type="ECO:0000313" key="4">
    <source>
        <dbReference type="Proteomes" id="UP000548632"/>
    </source>
</evidence>
<feature type="domain" description="Cas6b N-terminal" evidence="2">
    <location>
        <begin position="27"/>
        <end position="108"/>
    </location>
</feature>
<evidence type="ECO:0000259" key="2">
    <source>
        <dbReference type="Pfam" id="PF17955"/>
    </source>
</evidence>
<proteinExistence type="predicted"/>
<evidence type="ECO:0000313" key="3">
    <source>
        <dbReference type="EMBL" id="MBB1126687.1"/>
    </source>
</evidence>
<feature type="domain" description="Cas6b C-terminal" evidence="1">
    <location>
        <begin position="116"/>
        <end position="225"/>
    </location>
</feature>
<dbReference type="Pfam" id="PF17955">
    <property type="entry name" value="Cas6b_N"/>
    <property type="match status" value="1"/>
</dbReference>
<dbReference type="Pfam" id="PF17262">
    <property type="entry name" value="Cas6b_C"/>
    <property type="match status" value="1"/>
</dbReference>